<comment type="cofactor">
    <cofactor evidence="1">
        <name>[4Fe-4S] cluster</name>
        <dbReference type="ChEBI" id="CHEBI:49883"/>
    </cofactor>
</comment>
<keyword evidence="3" id="KW-0479">Metal-binding</keyword>
<dbReference type="InterPro" id="IPR023404">
    <property type="entry name" value="rSAM_horseshoe"/>
</dbReference>
<keyword evidence="4" id="KW-0408">Iron</keyword>
<evidence type="ECO:0000313" key="7">
    <source>
        <dbReference type="EMBL" id="GAH96481.1"/>
    </source>
</evidence>
<proteinExistence type="predicted"/>
<feature type="non-terminal residue" evidence="7">
    <location>
        <position position="75"/>
    </location>
</feature>
<dbReference type="PANTHER" id="PTHR43409:SF7">
    <property type="entry name" value="BLL1977 PROTEIN"/>
    <property type="match status" value="1"/>
</dbReference>
<name>X1JP38_9ZZZZ</name>
<gene>
    <name evidence="7" type="ORF">S03H2_72008</name>
</gene>
<dbReference type="Gene3D" id="3.80.30.20">
    <property type="entry name" value="tm_1862 like domain"/>
    <property type="match status" value="1"/>
</dbReference>
<sequence length="75" mass="8725">VIETSRGCPFNCTFCNIHLFYRGTYRTKSPERVIQELKIISSQNTRKNVLIVDDNFTANMKRVEEICDLIIAEDI</sequence>
<protein>
    <recommendedName>
        <fullName evidence="6">Radical SAM core domain-containing protein</fullName>
    </recommendedName>
</protein>
<dbReference type="InterPro" id="IPR058240">
    <property type="entry name" value="rSAM_sf"/>
</dbReference>
<dbReference type="PROSITE" id="PS51918">
    <property type="entry name" value="RADICAL_SAM"/>
    <property type="match status" value="1"/>
</dbReference>
<dbReference type="SFLD" id="SFLDS00029">
    <property type="entry name" value="Radical_SAM"/>
    <property type="match status" value="1"/>
</dbReference>
<evidence type="ECO:0000256" key="5">
    <source>
        <dbReference type="ARBA" id="ARBA00023014"/>
    </source>
</evidence>
<dbReference type="Pfam" id="PF04055">
    <property type="entry name" value="Radical_SAM"/>
    <property type="match status" value="1"/>
</dbReference>
<dbReference type="SFLD" id="SFLDG01082">
    <property type="entry name" value="B12-binding_domain_containing"/>
    <property type="match status" value="1"/>
</dbReference>
<dbReference type="AlphaFoldDB" id="X1JP38"/>
<comment type="caution">
    <text evidence="7">The sequence shown here is derived from an EMBL/GenBank/DDBJ whole genome shotgun (WGS) entry which is preliminary data.</text>
</comment>
<dbReference type="EMBL" id="BARU01048455">
    <property type="protein sequence ID" value="GAH96481.1"/>
    <property type="molecule type" value="Genomic_DNA"/>
</dbReference>
<keyword evidence="5" id="KW-0411">Iron-sulfur</keyword>
<accession>X1JP38</accession>
<keyword evidence="2" id="KW-0949">S-adenosyl-L-methionine</keyword>
<feature type="non-terminal residue" evidence="7">
    <location>
        <position position="1"/>
    </location>
</feature>
<feature type="domain" description="Radical SAM core" evidence="6">
    <location>
        <begin position="1"/>
        <end position="75"/>
    </location>
</feature>
<evidence type="ECO:0000256" key="3">
    <source>
        <dbReference type="ARBA" id="ARBA00022723"/>
    </source>
</evidence>
<dbReference type="SUPFAM" id="SSF102114">
    <property type="entry name" value="Radical SAM enzymes"/>
    <property type="match status" value="1"/>
</dbReference>
<dbReference type="InterPro" id="IPR007197">
    <property type="entry name" value="rSAM"/>
</dbReference>
<dbReference type="GO" id="GO:0003824">
    <property type="term" value="F:catalytic activity"/>
    <property type="evidence" value="ECO:0007669"/>
    <property type="project" value="InterPro"/>
</dbReference>
<evidence type="ECO:0000259" key="6">
    <source>
        <dbReference type="PROSITE" id="PS51918"/>
    </source>
</evidence>
<evidence type="ECO:0000256" key="2">
    <source>
        <dbReference type="ARBA" id="ARBA00022691"/>
    </source>
</evidence>
<dbReference type="PANTHER" id="PTHR43409">
    <property type="entry name" value="ANAEROBIC MAGNESIUM-PROTOPORPHYRIN IX MONOMETHYL ESTER CYCLASE-RELATED"/>
    <property type="match status" value="1"/>
</dbReference>
<reference evidence="7" key="1">
    <citation type="journal article" date="2014" name="Front. Microbiol.">
        <title>High frequency of phylogenetically diverse reductive dehalogenase-homologous genes in deep subseafloor sedimentary metagenomes.</title>
        <authorList>
            <person name="Kawai M."/>
            <person name="Futagami T."/>
            <person name="Toyoda A."/>
            <person name="Takaki Y."/>
            <person name="Nishi S."/>
            <person name="Hori S."/>
            <person name="Arai W."/>
            <person name="Tsubouchi T."/>
            <person name="Morono Y."/>
            <person name="Uchiyama I."/>
            <person name="Ito T."/>
            <person name="Fujiyama A."/>
            <person name="Inagaki F."/>
            <person name="Takami H."/>
        </authorList>
    </citation>
    <scope>NUCLEOTIDE SEQUENCE</scope>
    <source>
        <strain evidence="7">Expedition CK06-06</strain>
    </source>
</reference>
<dbReference type="InterPro" id="IPR051198">
    <property type="entry name" value="BchE-like"/>
</dbReference>
<organism evidence="7">
    <name type="scientific">marine sediment metagenome</name>
    <dbReference type="NCBI Taxonomy" id="412755"/>
    <lineage>
        <taxon>unclassified sequences</taxon>
        <taxon>metagenomes</taxon>
        <taxon>ecological metagenomes</taxon>
    </lineage>
</organism>
<evidence type="ECO:0000256" key="1">
    <source>
        <dbReference type="ARBA" id="ARBA00001966"/>
    </source>
</evidence>
<evidence type="ECO:0000256" key="4">
    <source>
        <dbReference type="ARBA" id="ARBA00023004"/>
    </source>
</evidence>
<dbReference type="GO" id="GO:0051536">
    <property type="term" value="F:iron-sulfur cluster binding"/>
    <property type="evidence" value="ECO:0007669"/>
    <property type="project" value="UniProtKB-KW"/>
</dbReference>
<dbReference type="GO" id="GO:0046872">
    <property type="term" value="F:metal ion binding"/>
    <property type="evidence" value="ECO:0007669"/>
    <property type="project" value="UniProtKB-KW"/>
</dbReference>